<evidence type="ECO:0000256" key="12">
    <source>
        <dbReference type="ARBA" id="ARBA00023139"/>
    </source>
</evidence>
<dbReference type="RefSeq" id="WP_048317207.1">
    <property type="nucleotide sequence ID" value="NZ_LFJV01000086.1"/>
</dbReference>
<evidence type="ECO:0000256" key="13">
    <source>
        <dbReference type="ARBA" id="ARBA00023237"/>
    </source>
</evidence>
<feature type="domain" description="Soluble ligand binding" evidence="17">
    <location>
        <begin position="464"/>
        <end position="511"/>
    </location>
</feature>
<evidence type="ECO:0000256" key="9">
    <source>
        <dbReference type="ARBA" id="ARBA00023065"/>
    </source>
</evidence>
<reference evidence="19 20" key="1">
    <citation type="submission" date="2015-06" db="EMBL/GenBank/DDBJ databases">
        <title>Draft Genome Sequence of Parabacteroides goldsteinii with Putative Novel Metallo-Beta-Lactamases Isolated from a Blood Culture from a Human Patient.</title>
        <authorList>
            <person name="Krogh T.J."/>
            <person name="Agergaard C.N."/>
            <person name="Moller-Jensen J."/>
            <person name="Justesen U.S."/>
        </authorList>
    </citation>
    <scope>NUCLEOTIDE SEQUENCE [LARGE SCALE GENOMIC DNA]</scope>
    <source>
        <strain evidence="19 20">910340</strain>
    </source>
</reference>
<feature type="domain" description="Polysaccharide export protein N-terminal" evidence="16">
    <location>
        <begin position="117"/>
        <end position="181"/>
    </location>
</feature>
<dbReference type="PANTHER" id="PTHR33619">
    <property type="entry name" value="POLYSACCHARIDE EXPORT PROTEIN GFCE-RELATED"/>
    <property type="match status" value="1"/>
</dbReference>
<dbReference type="GO" id="GO:0015288">
    <property type="term" value="F:porin activity"/>
    <property type="evidence" value="ECO:0007669"/>
    <property type="project" value="UniProtKB-KW"/>
</dbReference>
<keyword evidence="5" id="KW-0762">Sugar transport</keyword>
<feature type="domain" description="Soluble ligand binding" evidence="17">
    <location>
        <begin position="570"/>
        <end position="621"/>
    </location>
</feature>
<keyword evidence="7 15" id="KW-0732">Signal</keyword>
<comment type="subcellular location">
    <subcellularLocation>
        <location evidence="1">Cell outer membrane</location>
        <topology evidence="1">Multi-pass membrane protein</topology>
    </subcellularLocation>
</comment>
<dbReference type="InterPro" id="IPR019554">
    <property type="entry name" value="Soluble_ligand-bd"/>
</dbReference>
<dbReference type="PATRIC" id="fig|328812.4.peg.5468"/>
<keyword evidence="9" id="KW-0406">Ion transport</keyword>
<keyword evidence="3" id="KW-0813">Transport</keyword>
<evidence type="ECO:0000259" key="17">
    <source>
        <dbReference type="Pfam" id="PF10531"/>
    </source>
</evidence>
<comment type="similarity">
    <text evidence="2">Belongs to the BexD/CtrA/VexA family.</text>
</comment>
<dbReference type="GO" id="GO:0046930">
    <property type="term" value="C:pore complex"/>
    <property type="evidence" value="ECO:0007669"/>
    <property type="project" value="UniProtKB-KW"/>
</dbReference>
<evidence type="ECO:0000256" key="8">
    <source>
        <dbReference type="ARBA" id="ARBA00023047"/>
    </source>
</evidence>
<evidence type="ECO:0000313" key="20">
    <source>
        <dbReference type="Proteomes" id="UP000036166"/>
    </source>
</evidence>
<evidence type="ECO:0000313" key="19">
    <source>
        <dbReference type="EMBL" id="KMM31717.1"/>
    </source>
</evidence>
<keyword evidence="12" id="KW-0564">Palmitate</keyword>
<keyword evidence="10" id="KW-0626">Porin</keyword>
<dbReference type="PANTHER" id="PTHR33619:SF3">
    <property type="entry name" value="POLYSACCHARIDE EXPORT PROTEIN GFCE-RELATED"/>
    <property type="match status" value="1"/>
</dbReference>
<dbReference type="GO" id="GO:0006811">
    <property type="term" value="P:monoatomic ion transport"/>
    <property type="evidence" value="ECO:0007669"/>
    <property type="project" value="UniProtKB-KW"/>
</dbReference>
<feature type="domain" description="Soluble ligand binding" evidence="17">
    <location>
        <begin position="294"/>
        <end position="341"/>
    </location>
</feature>
<organism evidence="19 20">
    <name type="scientific">Parabacteroides goldsteinii</name>
    <dbReference type="NCBI Taxonomy" id="328812"/>
    <lineage>
        <taxon>Bacteria</taxon>
        <taxon>Pseudomonadati</taxon>
        <taxon>Bacteroidota</taxon>
        <taxon>Bacteroidia</taxon>
        <taxon>Bacteroidales</taxon>
        <taxon>Tannerellaceae</taxon>
        <taxon>Parabacteroides</taxon>
    </lineage>
</organism>
<dbReference type="InterPro" id="IPR003715">
    <property type="entry name" value="Poly_export_N"/>
</dbReference>
<proteinExistence type="inferred from homology"/>
<dbReference type="GO" id="GO:0009279">
    <property type="term" value="C:cell outer membrane"/>
    <property type="evidence" value="ECO:0007669"/>
    <property type="project" value="UniProtKB-SubCell"/>
</dbReference>
<evidence type="ECO:0000256" key="15">
    <source>
        <dbReference type="SAM" id="SignalP"/>
    </source>
</evidence>
<dbReference type="Gene3D" id="3.10.560.10">
    <property type="entry name" value="Outer membrane lipoprotein wza domain like"/>
    <property type="match status" value="6"/>
</dbReference>
<keyword evidence="4" id="KW-1134">Transmembrane beta strand</keyword>
<evidence type="ECO:0000256" key="4">
    <source>
        <dbReference type="ARBA" id="ARBA00022452"/>
    </source>
</evidence>
<dbReference type="Proteomes" id="UP000036166">
    <property type="component" value="Unassembled WGS sequence"/>
</dbReference>
<name>A0A0J6FAI6_9BACT</name>
<protein>
    <submittedName>
        <fullName evidence="19">Capsule biosynthesis protein</fullName>
    </submittedName>
</protein>
<dbReference type="InterPro" id="IPR054765">
    <property type="entry name" value="SLBB_dom"/>
</dbReference>
<evidence type="ECO:0000256" key="14">
    <source>
        <dbReference type="ARBA" id="ARBA00023288"/>
    </source>
</evidence>
<accession>A0A0J6FAI6</accession>
<feature type="domain" description="Soluble ligand binding" evidence="17">
    <location>
        <begin position="688"/>
        <end position="724"/>
    </location>
</feature>
<keyword evidence="11" id="KW-0472">Membrane</keyword>
<evidence type="ECO:0000256" key="2">
    <source>
        <dbReference type="ARBA" id="ARBA00009450"/>
    </source>
</evidence>
<evidence type="ECO:0000256" key="11">
    <source>
        <dbReference type="ARBA" id="ARBA00023136"/>
    </source>
</evidence>
<feature type="domain" description="SLBB" evidence="18">
    <location>
        <begin position="206"/>
        <end position="283"/>
    </location>
</feature>
<evidence type="ECO:0000259" key="16">
    <source>
        <dbReference type="Pfam" id="PF02563"/>
    </source>
</evidence>
<keyword evidence="13" id="KW-0998">Cell outer membrane</keyword>
<evidence type="ECO:0000256" key="6">
    <source>
        <dbReference type="ARBA" id="ARBA00022692"/>
    </source>
</evidence>
<gene>
    <name evidence="19" type="ORF">ACM15_21090</name>
</gene>
<feature type="domain" description="Soluble ligand binding" evidence="17">
    <location>
        <begin position="373"/>
        <end position="420"/>
    </location>
</feature>
<keyword evidence="8" id="KW-0625">Polysaccharide transport</keyword>
<keyword evidence="14" id="KW-0449">Lipoprotein</keyword>
<evidence type="ECO:0000256" key="7">
    <source>
        <dbReference type="ARBA" id="ARBA00022729"/>
    </source>
</evidence>
<evidence type="ECO:0000259" key="18">
    <source>
        <dbReference type="Pfam" id="PF22461"/>
    </source>
</evidence>
<dbReference type="Pfam" id="PF02563">
    <property type="entry name" value="Poly_export"/>
    <property type="match status" value="1"/>
</dbReference>
<sequence>MKTLNKCILCFFCSLYSILAIAQVPQELLDKAKAAGMTEEQIQQEITKRLNSSGTKQSVIPASEQPVTDRIMITNEIPPIDIQRKDNTSEDSLKNQVFGREIFSNKNLSFEPNMNMPTPRNYPLSAGDEVLIDVWGDSELNLKLTLSPEGTIIIPNVGPVALSGLTIEEAENRIKQELGKIMWNLVDGKEPNTFVSVGLGKIRSIKVNIVGEAVAPGTYTLSSLASLFNALYAAGGVNDIGSLRNIRVYRNNKEIANLDVYDYLLNGKYDTNIRLEDNDMIIIEPYEQLVNTHGKIKRNRTFELRKGETLEDLLKMAGGFTGDAFTEDVTIKRKSGSRYQIATVTAEEFPTFVLQDGDSLLVDSVIPFYDNRITITGSVWRPGEYELSPKVHTVKQLIKQAAGLKGDEFIGRAHLTRLNPDFTSTVIAIDIQGIMNGEIPDMELQKEDKLYIPSLFELREPYTVKVGGAVNNPDTVIPFSKNMTVEDAIILAGGLQESASTINVEVARRIKDPTADKSTNLVSKVYTVALSDELQLPSKSSGAHADTLFTLEPFDEVFVRFSPGYEKQEVVKVNGEVTFAGDYALPYKNTRLSDIIAQSGGVTPDAYVRGASLKRQLTEDEIRQVETLLQLSNNNKQSKDSIALSLTNIKNYSVGIDLQQALTHPKSTYDLVLRDGDIIYIPQLQSTVKISGAVTYPNSITYTKGMSVRDCLSQAGGYNDTSRKYPIVIYMNGKVATTRKVGIFFKRYPKIEPGCEIVVPSKSQRDRRTNLAEILSITSSTTSIAAMLTSLINSLK</sequence>
<evidence type="ECO:0000256" key="5">
    <source>
        <dbReference type="ARBA" id="ARBA00022597"/>
    </source>
</evidence>
<feature type="signal peptide" evidence="15">
    <location>
        <begin position="1"/>
        <end position="22"/>
    </location>
</feature>
<dbReference type="Pfam" id="PF10531">
    <property type="entry name" value="SLBB"/>
    <property type="match status" value="5"/>
</dbReference>
<dbReference type="GO" id="GO:0015159">
    <property type="term" value="F:polysaccharide transmembrane transporter activity"/>
    <property type="evidence" value="ECO:0007669"/>
    <property type="project" value="InterPro"/>
</dbReference>
<evidence type="ECO:0000256" key="3">
    <source>
        <dbReference type="ARBA" id="ARBA00022448"/>
    </source>
</evidence>
<dbReference type="Gene3D" id="3.30.1950.10">
    <property type="entry name" value="wza like domain"/>
    <property type="match status" value="1"/>
</dbReference>
<dbReference type="Pfam" id="PF22461">
    <property type="entry name" value="SLBB_2"/>
    <property type="match status" value="1"/>
</dbReference>
<evidence type="ECO:0000256" key="10">
    <source>
        <dbReference type="ARBA" id="ARBA00023114"/>
    </source>
</evidence>
<feature type="chain" id="PRO_5005271143" evidence="15">
    <location>
        <begin position="23"/>
        <end position="796"/>
    </location>
</feature>
<dbReference type="InterPro" id="IPR049712">
    <property type="entry name" value="Poly_export"/>
</dbReference>
<dbReference type="EMBL" id="LFJV01000086">
    <property type="protein sequence ID" value="KMM31717.1"/>
    <property type="molecule type" value="Genomic_DNA"/>
</dbReference>
<keyword evidence="6" id="KW-0812">Transmembrane</keyword>
<dbReference type="AlphaFoldDB" id="A0A0J6FAI6"/>
<evidence type="ECO:0000256" key="1">
    <source>
        <dbReference type="ARBA" id="ARBA00004571"/>
    </source>
</evidence>
<comment type="caution">
    <text evidence="19">The sequence shown here is derived from an EMBL/GenBank/DDBJ whole genome shotgun (WGS) entry which is preliminary data.</text>
</comment>